<organism evidence="1 2">
    <name type="scientific">Ficus carica</name>
    <name type="common">Common fig</name>
    <dbReference type="NCBI Taxonomy" id="3494"/>
    <lineage>
        <taxon>Eukaryota</taxon>
        <taxon>Viridiplantae</taxon>
        <taxon>Streptophyta</taxon>
        <taxon>Embryophyta</taxon>
        <taxon>Tracheophyta</taxon>
        <taxon>Spermatophyta</taxon>
        <taxon>Magnoliopsida</taxon>
        <taxon>eudicotyledons</taxon>
        <taxon>Gunneridae</taxon>
        <taxon>Pentapetalae</taxon>
        <taxon>rosids</taxon>
        <taxon>fabids</taxon>
        <taxon>Rosales</taxon>
        <taxon>Moraceae</taxon>
        <taxon>Ficeae</taxon>
        <taxon>Ficus</taxon>
    </lineage>
</organism>
<comment type="caution">
    <text evidence="1">The sequence shown here is derived from an EMBL/GenBank/DDBJ whole genome shotgun (WGS) entry which is preliminary data.</text>
</comment>
<evidence type="ECO:0000313" key="1">
    <source>
        <dbReference type="EMBL" id="GMN73537.1"/>
    </source>
</evidence>
<proteinExistence type="predicted"/>
<dbReference type="EMBL" id="BTGU01018415">
    <property type="protein sequence ID" value="GMN73537.1"/>
    <property type="molecule type" value="Genomic_DNA"/>
</dbReference>
<gene>
    <name evidence="1" type="ORF">TIFTF001_055725</name>
</gene>
<protein>
    <submittedName>
        <fullName evidence="1">Uncharacterized protein</fullName>
    </submittedName>
</protein>
<sequence length="31" mass="3616">MCVDYHADQFISCPSRYSTTCDDRVIFAKWG</sequence>
<dbReference type="AlphaFoldDB" id="A0AA88JIH7"/>
<accession>A0AA88JIH7</accession>
<keyword evidence="2" id="KW-1185">Reference proteome</keyword>
<dbReference type="Proteomes" id="UP001187192">
    <property type="component" value="Unassembled WGS sequence"/>
</dbReference>
<name>A0AA88JIH7_FICCA</name>
<evidence type="ECO:0000313" key="2">
    <source>
        <dbReference type="Proteomes" id="UP001187192"/>
    </source>
</evidence>
<reference evidence="1" key="1">
    <citation type="submission" date="2023-07" db="EMBL/GenBank/DDBJ databases">
        <title>draft genome sequence of fig (Ficus carica).</title>
        <authorList>
            <person name="Takahashi T."/>
            <person name="Nishimura K."/>
        </authorList>
    </citation>
    <scope>NUCLEOTIDE SEQUENCE</scope>
</reference>